<keyword evidence="6" id="KW-0812">Transmembrane</keyword>
<evidence type="ECO:0000313" key="9">
    <source>
        <dbReference type="Proteomes" id="UP000798602"/>
    </source>
</evidence>
<evidence type="ECO:0000256" key="4">
    <source>
        <dbReference type="PROSITE-ProRule" id="PRU00339"/>
    </source>
</evidence>
<feature type="transmembrane region" description="Helical" evidence="6">
    <location>
        <begin position="500"/>
        <end position="521"/>
    </location>
</feature>
<reference evidence="9" key="1">
    <citation type="submission" date="2020-01" db="EMBL/GenBank/DDBJ databases">
        <title>Sphingomonas sp. strain CSW-10.</title>
        <authorList>
            <person name="Chen W.-M."/>
        </authorList>
    </citation>
    <scope>NUCLEOTIDE SEQUENCE [LARGE SCALE GENOMIC DNA]</scope>
    <source>
        <strain evidence="9">NST-5</strain>
    </source>
</reference>
<dbReference type="SUPFAM" id="SSF55874">
    <property type="entry name" value="ATPase domain of HSP90 chaperone/DNA topoisomerase II/histidine kinase"/>
    <property type="match status" value="1"/>
</dbReference>
<dbReference type="Gene3D" id="1.20.5.1930">
    <property type="match status" value="1"/>
</dbReference>
<dbReference type="EMBL" id="JAABLM010000003">
    <property type="protein sequence ID" value="NBL64354.1"/>
    <property type="molecule type" value="Genomic_DNA"/>
</dbReference>
<accession>A0ABW9Z985</accession>
<dbReference type="PANTHER" id="PTHR24421">
    <property type="entry name" value="NITRATE/NITRITE SENSOR PROTEIN NARX-RELATED"/>
    <property type="match status" value="1"/>
</dbReference>
<keyword evidence="9" id="KW-1185">Reference proteome</keyword>
<name>A0ABW9Z985_9FLAO</name>
<organism evidence="8 9">
    <name type="scientific">Flavobacterium ichthyis</name>
    <dbReference type="NCBI Taxonomy" id="2698827"/>
    <lineage>
        <taxon>Bacteria</taxon>
        <taxon>Pseudomonadati</taxon>
        <taxon>Bacteroidota</taxon>
        <taxon>Flavobacteriia</taxon>
        <taxon>Flavobacteriales</taxon>
        <taxon>Flavobacteriaceae</taxon>
        <taxon>Flavobacterium</taxon>
    </lineage>
</organism>
<evidence type="ECO:0000256" key="2">
    <source>
        <dbReference type="ARBA" id="ARBA00022777"/>
    </source>
</evidence>
<dbReference type="Gene3D" id="1.25.40.10">
    <property type="entry name" value="Tetratricopeptide repeat domain"/>
    <property type="match status" value="1"/>
</dbReference>
<dbReference type="PROSITE" id="PS50005">
    <property type="entry name" value="TPR"/>
    <property type="match status" value="1"/>
</dbReference>
<dbReference type="Proteomes" id="UP000798602">
    <property type="component" value="Unassembled WGS sequence"/>
</dbReference>
<dbReference type="Gene3D" id="3.30.565.10">
    <property type="entry name" value="Histidine kinase-like ATPase, C-terminal domain"/>
    <property type="match status" value="1"/>
</dbReference>
<dbReference type="Pfam" id="PF02518">
    <property type="entry name" value="HATPase_c"/>
    <property type="match status" value="1"/>
</dbReference>
<evidence type="ECO:0000256" key="1">
    <source>
        <dbReference type="ARBA" id="ARBA00022679"/>
    </source>
</evidence>
<dbReference type="InterPro" id="IPR050482">
    <property type="entry name" value="Sensor_HK_TwoCompSys"/>
</dbReference>
<dbReference type="InterPro" id="IPR019734">
    <property type="entry name" value="TPR_rpt"/>
</dbReference>
<gene>
    <name evidence="8" type="ORF">GV828_03950</name>
</gene>
<dbReference type="Pfam" id="PF07730">
    <property type="entry name" value="HisKA_3"/>
    <property type="match status" value="1"/>
</dbReference>
<comment type="caution">
    <text evidence="8">The sequence shown here is derived from an EMBL/GenBank/DDBJ whole genome shotgun (WGS) entry which is preliminary data.</text>
</comment>
<dbReference type="SMART" id="SM00387">
    <property type="entry name" value="HATPase_c"/>
    <property type="match status" value="1"/>
</dbReference>
<dbReference type="InterPro" id="IPR003594">
    <property type="entry name" value="HATPase_dom"/>
</dbReference>
<evidence type="ECO:0000259" key="7">
    <source>
        <dbReference type="PROSITE" id="PS50109"/>
    </source>
</evidence>
<dbReference type="InterPro" id="IPR011712">
    <property type="entry name" value="Sig_transdc_His_kin_sub3_dim/P"/>
</dbReference>
<feature type="coiled-coil region" evidence="5">
    <location>
        <begin position="384"/>
        <end position="436"/>
    </location>
</feature>
<dbReference type="SUPFAM" id="SSF48452">
    <property type="entry name" value="TPR-like"/>
    <property type="match status" value="1"/>
</dbReference>
<dbReference type="PROSITE" id="PS50109">
    <property type="entry name" value="HIS_KIN"/>
    <property type="match status" value="1"/>
</dbReference>
<keyword evidence="1" id="KW-0808">Transferase</keyword>
<feature type="domain" description="Histidine kinase" evidence="7">
    <location>
        <begin position="537"/>
        <end position="729"/>
    </location>
</feature>
<dbReference type="CDD" id="cd16917">
    <property type="entry name" value="HATPase_UhpB-NarQ-NarX-like"/>
    <property type="match status" value="1"/>
</dbReference>
<feature type="repeat" description="TPR" evidence="4">
    <location>
        <begin position="229"/>
        <end position="262"/>
    </location>
</feature>
<dbReference type="RefSeq" id="WP_166536176.1">
    <property type="nucleotide sequence ID" value="NZ_JAABLM010000003.1"/>
</dbReference>
<evidence type="ECO:0000256" key="6">
    <source>
        <dbReference type="SAM" id="Phobius"/>
    </source>
</evidence>
<protein>
    <submittedName>
        <fullName evidence="8">Tetratricopeptide repeat protein</fullName>
    </submittedName>
</protein>
<proteinExistence type="predicted"/>
<keyword evidence="6" id="KW-0472">Membrane</keyword>
<keyword evidence="3" id="KW-0902">Two-component regulatory system</keyword>
<evidence type="ECO:0000256" key="5">
    <source>
        <dbReference type="SAM" id="Coils"/>
    </source>
</evidence>
<evidence type="ECO:0000256" key="3">
    <source>
        <dbReference type="ARBA" id="ARBA00023012"/>
    </source>
</evidence>
<dbReference type="InterPro" id="IPR005467">
    <property type="entry name" value="His_kinase_dom"/>
</dbReference>
<dbReference type="SMART" id="SM00028">
    <property type="entry name" value="TPR"/>
    <property type="match status" value="5"/>
</dbReference>
<sequence>MKRLFFFLFLLNNFAVNSQQLDDNYINQKLEEASKLNRQFEYDQSFAVLDNLYNKALQENNQLVAGIALIKKTAYQIVLDENFANNIDWKTIEKLQPETEPEKNIFNAKLLLLKSGLAQKQDNLSQAFQYLDQALQTSGKIKDNADILGEIYLLYGQLKAKESEYVEANSYFLNALQLAKKIGDKNSEGTIYGELANTSFLMGEKSRAKEYAKQGIEILKEFDNREELIIQLSNLGRIYQLEGDFESAIPYFSESAELASKSKSKETIFVSLVDLALVYHAKKDRPNALKFMQQAITEGKKMNRPKLYRYIRMGAMFAGYVGDEALMNQLYEESFILAKQAKDKDALRDWNGSQSFYYANVKNDKAKAFPFLEKFHAYKDSILNEKSRKDFNELEIKYQSEKKQAEIERLARNEKIQELEIERKNALLRGNLLEANEKQKEIELLTTQNTLAQLKVEQQRKTISLREAQVLNFVQEKKIAKQQVLLNQAKLKNEKLNRNLAILLFVISGIIFAFLYNRMLLRKKLEQKKILLSERSRIASELHDEVGSTLTAINLMSYSTANKISEPESKIQLHKISENTQSVMESISDIVWSMNPDNDTFDKMIIRMKEFAVNVLEPQNVDFQFQIENGLETVKFSPEKRRDFYLIFKEAMNNLAKYAQASLVKISIKKSNKNIIFKIVDNGKGFNVNQKNSGNGLKNMKHRAEKHNGKFLITSSFGRTEINLHFPHA</sequence>
<dbReference type="InterPro" id="IPR036890">
    <property type="entry name" value="HATPase_C_sf"/>
</dbReference>
<keyword evidence="6" id="KW-1133">Transmembrane helix</keyword>
<keyword evidence="5" id="KW-0175">Coiled coil</keyword>
<evidence type="ECO:0000313" key="8">
    <source>
        <dbReference type="EMBL" id="NBL64354.1"/>
    </source>
</evidence>
<keyword evidence="2" id="KW-0418">Kinase</keyword>
<keyword evidence="4" id="KW-0802">TPR repeat</keyword>
<dbReference type="Pfam" id="PF13424">
    <property type="entry name" value="TPR_12"/>
    <property type="match status" value="1"/>
</dbReference>
<dbReference type="InterPro" id="IPR011990">
    <property type="entry name" value="TPR-like_helical_dom_sf"/>
</dbReference>